<dbReference type="AlphaFoldDB" id="A0A848J037"/>
<feature type="transmembrane region" description="Helical" evidence="1">
    <location>
        <begin position="17"/>
        <end position="39"/>
    </location>
</feature>
<feature type="transmembrane region" description="Helical" evidence="1">
    <location>
        <begin position="112"/>
        <end position="132"/>
    </location>
</feature>
<evidence type="ECO:0000313" key="3">
    <source>
        <dbReference type="Proteomes" id="UP000559010"/>
    </source>
</evidence>
<accession>A0A848J037</accession>
<organism evidence="2 3">
    <name type="scientific">Marinigracilibium pacificum</name>
    <dbReference type="NCBI Taxonomy" id="2729599"/>
    <lineage>
        <taxon>Bacteria</taxon>
        <taxon>Pseudomonadati</taxon>
        <taxon>Bacteroidota</taxon>
        <taxon>Cytophagia</taxon>
        <taxon>Cytophagales</taxon>
        <taxon>Flammeovirgaceae</taxon>
        <taxon>Marinigracilibium</taxon>
    </lineage>
</organism>
<gene>
    <name evidence="2" type="ORF">HH304_05820</name>
</gene>
<dbReference type="RefSeq" id="WP_169678905.1">
    <property type="nucleotide sequence ID" value="NZ_JABBNU010000003.1"/>
</dbReference>
<keyword evidence="1" id="KW-0812">Transmembrane</keyword>
<comment type="caution">
    <text evidence="2">The sequence shown here is derived from an EMBL/GenBank/DDBJ whole genome shotgun (WGS) entry which is preliminary data.</text>
</comment>
<keyword evidence="3" id="KW-1185">Reference proteome</keyword>
<keyword evidence="1" id="KW-1133">Transmembrane helix</keyword>
<evidence type="ECO:0000313" key="2">
    <source>
        <dbReference type="EMBL" id="NMM47910.1"/>
    </source>
</evidence>
<sequence>MEKVNIKQQTMKNTKQLAIWTFAWLLTVALVSFGSKYIWDFNQTYSIAAIILNIIMGVGLILANRKYLKDLDELQRKIYMDAMGLTLGVAVIGGLAYSMLDVTNVIKSDAEISVLVILISITYLASIFIGNYRYK</sequence>
<feature type="transmembrane region" description="Helical" evidence="1">
    <location>
        <begin position="45"/>
        <end position="62"/>
    </location>
</feature>
<keyword evidence="1" id="KW-0472">Membrane</keyword>
<proteinExistence type="predicted"/>
<feature type="transmembrane region" description="Helical" evidence="1">
    <location>
        <begin position="82"/>
        <end position="100"/>
    </location>
</feature>
<dbReference type="Proteomes" id="UP000559010">
    <property type="component" value="Unassembled WGS sequence"/>
</dbReference>
<evidence type="ECO:0000256" key="1">
    <source>
        <dbReference type="SAM" id="Phobius"/>
    </source>
</evidence>
<name>A0A848J037_9BACT</name>
<reference evidence="2 3" key="1">
    <citation type="submission" date="2020-04" db="EMBL/GenBank/DDBJ databases">
        <title>Flammeovirgaceae bacterium KN852 isolated from deep sea.</title>
        <authorList>
            <person name="Zhang D.-C."/>
        </authorList>
    </citation>
    <scope>NUCLEOTIDE SEQUENCE [LARGE SCALE GENOMIC DNA]</scope>
    <source>
        <strain evidence="2 3">KN852</strain>
    </source>
</reference>
<dbReference type="EMBL" id="JABBNU010000003">
    <property type="protein sequence ID" value="NMM47910.1"/>
    <property type="molecule type" value="Genomic_DNA"/>
</dbReference>
<protein>
    <submittedName>
        <fullName evidence="2">Uncharacterized protein</fullName>
    </submittedName>
</protein>